<keyword evidence="1" id="KW-0521">NADP</keyword>
<dbReference type="GeneID" id="54409341"/>
<proteinExistence type="predicted"/>
<dbReference type="InterPro" id="IPR036291">
    <property type="entry name" value="NAD(P)-bd_dom_sf"/>
</dbReference>
<dbReference type="EMBL" id="ML977516">
    <property type="protein sequence ID" value="KAF2125294.1"/>
    <property type="molecule type" value="Genomic_DNA"/>
</dbReference>
<dbReference type="SUPFAM" id="SSF51735">
    <property type="entry name" value="NAD(P)-binding Rossmann-fold domains"/>
    <property type="match status" value="1"/>
</dbReference>
<dbReference type="GO" id="GO:0016491">
    <property type="term" value="F:oxidoreductase activity"/>
    <property type="evidence" value="ECO:0007669"/>
    <property type="project" value="UniProtKB-KW"/>
</dbReference>
<evidence type="ECO:0000313" key="4">
    <source>
        <dbReference type="EMBL" id="KAF2125294.1"/>
    </source>
</evidence>
<evidence type="ECO:0000256" key="2">
    <source>
        <dbReference type="ARBA" id="ARBA00023002"/>
    </source>
</evidence>
<evidence type="ECO:0000313" key="5">
    <source>
        <dbReference type="Proteomes" id="UP000799771"/>
    </source>
</evidence>
<dbReference type="AlphaFoldDB" id="A0A6A6A289"/>
<dbReference type="Proteomes" id="UP000799771">
    <property type="component" value="Unassembled WGS sequence"/>
</dbReference>
<dbReference type="InterPro" id="IPR051609">
    <property type="entry name" value="NmrA/Isoflavone_reductase-like"/>
</dbReference>
<protein>
    <submittedName>
        <fullName evidence="4">NAD(P)-binding protein</fullName>
    </submittedName>
</protein>
<organism evidence="4 5">
    <name type="scientific">Dothidotthia symphoricarpi CBS 119687</name>
    <dbReference type="NCBI Taxonomy" id="1392245"/>
    <lineage>
        <taxon>Eukaryota</taxon>
        <taxon>Fungi</taxon>
        <taxon>Dikarya</taxon>
        <taxon>Ascomycota</taxon>
        <taxon>Pezizomycotina</taxon>
        <taxon>Dothideomycetes</taxon>
        <taxon>Pleosporomycetidae</taxon>
        <taxon>Pleosporales</taxon>
        <taxon>Dothidotthiaceae</taxon>
        <taxon>Dothidotthia</taxon>
    </lineage>
</organism>
<dbReference type="InterPro" id="IPR008030">
    <property type="entry name" value="NmrA-like"/>
</dbReference>
<keyword evidence="5" id="KW-1185">Reference proteome</keyword>
<dbReference type="Pfam" id="PF05368">
    <property type="entry name" value="NmrA"/>
    <property type="match status" value="1"/>
</dbReference>
<evidence type="ECO:0000259" key="3">
    <source>
        <dbReference type="Pfam" id="PF05368"/>
    </source>
</evidence>
<feature type="domain" description="NmrA-like" evidence="3">
    <location>
        <begin position="15"/>
        <end position="121"/>
    </location>
</feature>
<evidence type="ECO:0000256" key="1">
    <source>
        <dbReference type="ARBA" id="ARBA00022857"/>
    </source>
</evidence>
<accession>A0A6A6A289</accession>
<dbReference type="OrthoDB" id="419598at2759"/>
<dbReference type="Gene3D" id="3.40.50.720">
    <property type="entry name" value="NAD(P)-binding Rossmann-like Domain"/>
    <property type="match status" value="1"/>
</dbReference>
<dbReference type="PANTHER" id="PTHR47706:SF7">
    <property type="entry name" value="CIPA-LIKE, PUTATIVE (AFU_ORTHOLOGUE AFUA_1G01630)-RELATED"/>
    <property type="match status" value="1"/>
</dbReference>
<dbReference type="RefSeq" id="XP_033519686.1">
    <property type="nucleotide sequence ID" value="XM_033668909.1"/>
</dbReference>
<sequence>MTSTQQSVGHNNHIKNIAIVGASGRIGKQIAKALLAKSSFEITAITQQGSNSVFFPGIRAVPIDYDDPSTIVEALKGQDALIITLSIFASKDTQAKLIRAAADAGVPYIMPNEFGMGNTTEAQLETVGPGKEKDRELIESLGVSSWIGLTCGFWYEHSLSGPGLYGIDIAKREVVFFDDGLQRLNTSTWAQVGRGVAELLSLPVLPQDEQDKSLTLSAYRNHMVYISSFAISQRDMFASLKRVTGTDDVDWTISSVPAKQRFLEAREKLKEGDRSAFGIFLYTRYFFPGEDAGFFEVSRGLD</sequence>
<reference evidence="4" key="1">
    <citation type="journal article" date="2020" name="Stud. Mycol.">
        <title>101 Dothideomycetes genomes: a test case for predicting lifestyles and emergence of pathogens.</title>
        <authorList>
            <person name="Haridas S."/>
            <person name="Albert R."/>
            <person name="Binder M."/>
            <person name="Bloem J."/>
            <person name="Labutti K."/>
            <person name="Salamov A."/>
            <person name="Andreopoulos B."/>
            <person name="Baker S."/>
            <person name="Barry K."/>
            <person name="Bills G."/>
            <person name="Bluhm B."/>
            <person name="Cannon C."/>
            <person name="Castanera R."/>
            <person name="Culley D."/>
            <person name="Daum C."/>
            <person name="Ezra D."/>
            <person name="Gonzalez J."/>
            <person name="Henrissat B."/>
            <person name="Kuo A."/>
            <person name="Liang C."/>
            <person name="Lipzen A."/>
            <person name="Lutzoni F."/>
            <person name="Magnuson J."/>
            <person name="Mondo S."/>
            <person name="Nolan M."/>
            <person name="Ohm R."/>
            <person name="Pangilinan J."/>
            <person name="Park H.-J."/>
            <person name="Ramirez L."/>
            <person name="Alfaro M."/>
            <person name="Sun H."/>
            <person name="Tritt A."/>
            <person name="Yoshinaga Y."/>
            <person name="Zwiers L.-H."/>
            <person name="Turgeon B."/>
            <person name="Goodwin S."/>
            <person name="Spatafora J."/>
            <person name="Crous P."/>
            <person name="Grigoriev I."/>
        </authorList>
    </citation>
    <scope>NUCLEOTIDE SEQUENCE</scope>
    <source>
        <strain evidence="4">CBS 119687</strain>
    </source>
</reference>
<name>A0A6A6A289_9PLEO</name>
<feature type="non-terminal residue" evidence="4">
    <location>
        <position position="302"/>
    </location>
</feature>
<gene>
    <name evidence="4" type="ORF">P153DRAFT_369974</name>
</gene>
<keyword evidence="2" id="KW-0560">Oxidoreductase</keyword>
<dbReference type="PANTHER" id="PTHR47706">
    <property type="entry name" value="NMRA-LIKE FAMILY PROTEIN"/>
    <property type="match status" value="1"/>
</dbReference>